<protein>
    <submittedName>
        <fullName evidence="8">Transcription factor B3-Domain family</fullName>
    </submittedName>
</protein>
<gene>
    <name evidence="8" type="ORF">HanXRQr2_Chr05g0230731</name>
</gene>
<dbReference type="SMART" id="SM01019">
    <property type="entry name" value="B3"/>
    <property type="match status" value="1"/>
</dbReference>
<evidence type="ECO:0000256" key="4">
    <source>
        <dbReference type="ARBA" id="ARBA00023163"/>
    </source>
</evidence>
<dbReference type="InterPro" id="IPR003340">
    <property type="entry name" value="B3_DNA-bd"/>
</dbReference>
<keyword evidence="9" id="KW-1185">Reference proteome</keyword>
<dbReference type="GO" id="GO:0003677">
    <property type="term" value="F:DNA binding"/>
    <property type="evidence" value="ECO:0007669"/>
    <property type="project" value="UniProtKB-KW"/>
</dbReference>
<keyword evidence="5" id="KW-0539">Nucleus</keyword>
<accession>A0A9K3J2F0</accession>
<evidence type="ECO:0000256" key="6">
    <source>
        <dbReference type="SAM" id="MobiDB-lite"/>
    </source>
</evidence>
<reference evidence="8" key="1">
    <citation type="journal article" date="2017" name="Nature">
        <title>The sunflower genome provides insights into oil metabolism, flowering and Asterid evolution.</title>
        <authorList>
            <person name="Badouin H."/>
            <person name="Gouzy J."/>
            <person name="Grassa C.J."/>
            <person name="Murat F."/>
            <person name="Staton S.E."/>
            <person name="Cottret L."/>
            <person name="Lelandais-Briere C."/>
            <person name="Owens G.L."/>
            <person name="Carrere S."/>
            <person name="Mayjonade B."/>
            <person name="Legrand L."/>
            <person name="Gill N."/>
            <person name="Kane N.C."/>
            <person name="Bowers J.E."/>
            <person name="Hubner S."/>
            <person name="Bellec A."/>
            <person name="Berard A."/>
            <person name="Berges H."/>
            <person name="Blanchet N."/>
            <person name="Boniface M.C."/>
            <person name="Brunel D."/>
            <person name="Catrice O."/>
            <person name="Chaidir N."/>
            <person name="Claudel C."/>
            <person name="Donnadieu C."/>
            <person name="Faraut T."/>
            <person name="Fievet G."/>
            <person name="Helmstetter N."/>
            <person name="King M."/>
            <person name="Knapp S.J."/>
            <person name="Lai Z."/>
            <person name="Le Paslier M.C."/>
            <person name="Lippi Y."/>
            <person name="Lorenzon L."/>
            <person name="Mandel J.R."/>
            <person name="Marage G."/>
            <person name="Marchand G."/>
            <person name="Marquand E."/>
            <person name="Bret-Mestries E."/>
            <person name="Morien E."/>
            <person name="Nambeesan S."/>
            <person name="Nguyen T."/>
            <person name="Pegot-Espagnet P."/>
            <person name="Pouilly N."/>
            <person name="Raftis F."/>
            <person name="Sallet E."/>
            <person name="Schiex T."/>
            <person name="Thomas J."/>
            <person name="Vandecasteele C."/>
            <person name="Vares D."/>
            <person name="Vear F."/>
            <person name="Vautrin S."/>
            <person name="Crespi M."/>
            <person name="Mangin B."/>
            <person name="Burke J.M."/>
            <person name="Salse J."/>
            <person name="Munos S."/>
            <person name="Vincourt P."/>
            <person name="Rieseberg L.H."/>
            <person name="Langlade N.B."/>
        </authorList>
    </citation>
    <scope>NUCLEOTIDE SEQUENCE</scope>
    <source>
        <tissue evidence="8">Leaves</tissue>
    </source>
</reference>
<dbReference type="EMBL" id="MNCJ02000320">
    <property type="protein sequence ID" value="KAF5807183.1"/>
    <property type="molecule type" value="Genomic_DNA"/>
</dbReference>
<keyword evidence="4" id="KW-0804">Transcription</keyword>
<comment type="caution">
    <text evidence="8">The sequence shown here is derived from an EMBL/GenBank/DDBJ whole genome shotgun (WGS) entry which is preliminary data.</text>
</comment>
<dbReference type="GO" id="GO:0005634">
    <property type="term" value="C:nucleus"/>
    <property type="evidence" value="ECO:0007669"/>
    <property type="project" value="UniProtKB-SubCell"/>
</dbReference>
<feature type="compositionally biased region" description="Basic residues" evidence="6">
    <location>
        <begin position="87"/>
        <end position="96"/>
    </location>
</feature>
<evidence type="ECO:0000256" key="5">
    <source>
        <dbReference type="ARBA" id="ARBA00023242"/>
    </source>
</evidence>
<evidence type="ECO:0000313" key="9">
    <source>
        <dbReference type="Proteomes" id="UP000215914"/>
    </source>
</evidence>
<keyword evidence="3" id="KW-0238">DNA-binding</keyword>
<keyword evidence="2" id="KW-0805">Transcription regulation</keyword>
<evidence type="ECO:0000259" key="7">
    <source>
        <dbReference type="SMART" id="SM01019"/>
    </source>
</evidence>
<proteinExistence type="predicted"/>
<evidence type="ECO:0000256" key="2">
    <source>
        <dbReference type="ARBA" id="ARBA00023015"/>
    </source>
</evidence>
<dbReference type="AlphaFoldDB" id="A0A9K3J2F0"/>
<dbReference type="InterPro" id="IPR015300">
    <property type="entry name" value="DNA-bd_pseudobarrel_sf"/>
</dbReference>
<dbReference type="Proteomes" id="UP000215914">
    <property type="component" value="Unassembled WGS sequence"/>
</dbReference>
<feature type="region of interest" description="Disordered" evidence="6">
    <location>
        <begin position="87"/>
        <end position="112"/>
    </location>
</feature>
<feature type="domain" description="TF-B3" evidence="7">
    <location>
        <begin position="265"/>
        <end position="357"/>
    </location>
</feature>
<feature type="compositionally biased region" description="Basic and acidic residues" evidence="6">
    <location>
        <begin position="97"/>
        <end position="107"/>
    </location>
</feature>
<dbReference type="Gramene" id="mRNA:HanXRQr2_Chr05g0230731">
    <property type="protein sequence ID" value="mRNA:HanXRQr2_Chr05g0230731"/>
    <property type="gene ID" value="HanXRQr2_Chr05g0230731"/>
</dbReference>
<name>A0A9K3J2F0_HELAN</name>
<sequence>MFFVSIHRKYLMKIRAEKSGDGYRWFYQVVIFLEMKSHPVRRHLLVDFILSVRFFFQKLIIYVLNDLWFFSHGEPSIFCDNRTRSVRQPKQSKHKEKPQTTESHVEEGVAGDSDADDYKFDRHIAALIEMEDAKKLFNDCWNTKNDALKETLSATSQCHLDTKGKSKVVCGDETVSPKFDMNLDNFLIPKNIFRLHKLSKNSHIAYRTRLNVSRKNECVVIDIMKPSENITVKSKREACRSTTATADVRRKRTVKRLKNNSFLEFTKVAEIKLHLPVDVSSDLSLSVDNLRDVTIQNLRSELTNMNTRAEKSDDGYRFGFTKWSTFLKSNHIRFGATLFFKYVKSSQLLMLTKFVHKTTKKRGRA</sequence>
<evidence type="ECO:0000313" key="8">
    <source>
        <dbReference type="EMBL" id="KAF5807183.1"/>
    </source>
</evidence>
<dbReference type="SUPFAM" id="SSF101936">
    <property type="entry name" value="DNA-binding pseudobarrel domain"/>
    <property type="match status" value="1"/>
</dbReference>
<organism evidence="8 9">
    <name type="scientific">Helianthus annuus</name>
    <name type="common">Common sunflower</name>
    <dbReference type="NCBI Taxonomy" id="4232"/>
    <lineage>
        <taxon>Eukaryota</taxon>
        <taxon>Viridiplantae</taxon>
        <taxon>Streptophyta</taxon>
        <taxon>Embryophyta</taxon>
        <taxon>Tracheophyta</taxon>
        <taxon>Spermatophyta</taxon>
        <taxon>Magnoliopsida</taxon>
        <taxon>eudicotyledons</taxon>
        <taxon>Gunneridae</taxon>
        <taxon>Pentapetalae</taxon>
        <taxon>asterids</taxon>
        <taxon>campanulids</taxon>
        <taxon>Asterales</taxon>
        <taxon>Asteraceae</taxon>
        <taxon>Asteroideae</taxon>
        <taxon>Heliantheae alliance</taxon>
        <taxon>Heliantheae</taxon>
        <taxon>Helianthus</taxon>
    </lineage>
</organism>
<evidence type="ECO:0000256" key="1">
    <source>
        <dbReference type="ARBA" id="ARBA00004123"/>
    </source>
</evidence>
<evidence type="ECO:0000256" key="3">
    <source>
        <dbReference type="ARBA" id="ARBA00023125"/>
    </source>
</evidence>
<comment type="subcellular location">
    <subcellularLocation>
        <location evidence="1">Nucleus</location>
    </subcellularLocation>
</comment>
<reference evidence="8" key="2">
    <citation type="submission" date="2020-06" db="EMBL/GenBank/DDBJ databases">
        <title>Helianthus annuus Genome sequencing and assembly Release 2.</title>
        <authorList>
            <person name="Gouzy J."/>
            <person name="Langlade N."/>
            <person name="Munos S."/>
        </authorList>
    </citation>
    <scope>NUCLEOTIDE SEQUENCE</scope>
    <source>
        <tissue evidence="8">Leaves</tissue>
    </source>
</reference>